<evidence type="ECO:0000313" key="5">
    <source>
        <dbReference type="Proteomes" id="UP001476247"/>
    </source>
</evidence>
<keyword evidence="2" id="KW-1133">Transmembrane helix</keyword>
<feature type="region of interest" description="Disordered" evidence="1">
    <location>
        <begin position="93"/>
        <end position="123"/>
    </location>
</feature>
<feature type="compositionally biased region" description="Low complexity" evidence="1">
    <location>
        <begin position="193"/>
        <end position="207"/>
    </location>
</feature>
<dbReference type="EMBL" id="BAABUJ010000031">
    <property type="protein sequence ID" value="GAA5803925.1"/>
    <property type="molecule type" value="Genomic_DNA"/>
</dbReference>
<feature type="chain" id="PRO_5046376278" description="Mid2 domain-containing protein" evidence="3">
    <location>
        <begin position="20"/>
        <end position="366"/>
    </location>
</feature>
<keyword evidence="5" id="KW-1185">Reference proteome</keyword>
<organism evidence="4 5">
    <name type="scientific">Helicostylum pulchrum</name>
    <dbReference type="NCBI Taxonomy" id="562976"/>
    <lineage>
        <taxon>Eukaryota</taxon>
        <taxon>Fungi</taxon>
        <taxon>Fungi incertae sedis</taxon>
        <taxon>Mucoromycota</taxon>
        <taxon>Mucoromycotina</taxon>
        <taxon>Mucoromycetes</taxon>
        <taxon>Mucorales</taxon>
        <taxon>Mucorineae</taxon>
        <taxon>Mucoraceae</taxon>
        <taxon>Helicostylum</taxon>
    </lineage>
</organism>
<feature type="compositionally biased region" description="Low complexity" evidence="1">
    <location>
        <begin position="93"/>
        <end position="105"/>
    </location>
</feature>
<name>A0ABP9YAD0_9FUNG</name>
<gene>
    <name evidence="4" type="ORF">HPULCUR_009410</name>
</gene>
<evidence type="ECO:0000256" key="2">
    <source>
        <dbReference type="SAM" id="Phobius"/>
    </source>
</evidence>
<proteinExistence type="predicted"/>
<keyword evidence="3" id="KW-0732">Signal</keyword>
<feature type="compositionally biased region" description="Pro residues" evidence="1">
    <location>
        <begin position="330"/>
        <end position="341"/>
    </location>
</feature>
<feature type="region of interest" description="Disordered" evidence="1">
    <location>
        <begin position="286"/>
        <end position="348"/>
    </location>
</feature>
<reference evidence="4 5" key="1">
    <citation type="submission" date="2024-04" db="EMBL/GenBank/DDBJ databases">
        <title>genome sequences of Mucor flavus KT1a and Helicostylum pulchrum KT1b strains isolation_sourced from the surface of a dry-aged beef.</title>
        <authorList>
            <person name="Toyotome T."/>
            <person name="Hosono M."/>
            <person name="Torimaru M."/>
            <person name="Fukuda K."/>
            <person name="Mikami N."/>
        </authorList>
    </citation>
    <scope>NUCLEOTIDE SEQUENCE [LARGE SCALE GENOMIC DNA]</scope>
    <source>
        <strain evidence="4 5">KT1b</strain>
    </source>
</reference>
<feature type="region of interest" description="Disordered" evidence="1">
    <location>
        <begin position="40"/>
        <end position="63"/>
    </location>
</feature>
<feature type="compositionally biased region" description="Basic and acidic residues" evidence="1">
    <location>
        <begin position="114"/>
        <end position="123"/>
    </location>
</feature>
<dbReference type="Proteomes" id="UP001476247">
    <property type="component" value="Unassembled WGS sequence"/>
</dbReference>
<keyword evidence="2" id="KW-0812">Transmembrane</keyword>
<accession>A0ABP9YAD0</accession>
<evidence type="ECO:0008006" key="6">
    <source>
        <dbReference type="Google" id="ProtNLM"/>
    </source>
</evidence>
<protein>
    <recommendedName>
        <fullName evidence="6">Mid2 domain-containing protein</fullName>
    </recommendedName>
</protein>
<sequence>MRLLYLSLFLLQSVSLIKANEHLPFENVKPTSTVTIYRDERQQQQQEATSIYSSNDKKPDRKDVSTKIDIVYTTIIVATTTSIPDIYNVSDASNAAQQQQSDKNNTGSTSSVDDPNKKSSVVDDLEKDKQALKRMSTILSLVGGLGVIAIVATIVIFTRMRSRHRKQRELDEEGNEGSTYELSNDVDRPNTIHSSDSSTHNNNNNNDTGREEESVSSSASTNSNDIDQPLIEPSAPPALSIIDEGNRHSIINKEALLHNRRNVMSMSSQRSAPSPSAPTAKELDAMVDEQGSTSSSSSSDNDSHHHHPTSSTTQPSNCTRCAPSILVAPELPPPAYTPSAPPHYALPQEPIVIESTLQSRRHSSGG</sequence>
<feature type="signal peptide" evidence="3">
    <location>
        <begin position="1"/>
        <end position="19"/>
    </location>
</feature>
<feature type="compositionally biased region" description="Polar residues" evidence="1">
    <location>
        <begin position="43"/>
        <end position="54"/>
    </location>
</feature>
<dbReference type="CDD" id="cd12087">
    <property type="entry name" value="TM_EGFR-like"/>
    <property type="match status" value="1"/>
</dbReference>
<keyword evidence="2" id="KW-0472">Membrane</keyword>
<feature type="region of interest" description="Disordered" evidence="1">
    <location>
        <begin position="162"/>
        <end position="240"/>
    </location>
</feature>
<comment type="caution">
    <text evidence="4">The sequence shown here is derived from an EMBL/GenBank/DDBJ whole genome shotgun (WGS) entry which is preliminary data.</text>
</comment>
<feature type="transmembrane region" description="Helical" evidence="2">
    <location>
        <begin position="138"/>
        <end position="158"/>
    </location>
</feature>
<evidence type="ECO:0000313" key="4">
    <source>
        <dbReference type="EMBL" id="GAA5803925.1"/>
    </source>
</evidence>
<evidence type="ECO:0000256" key="1">
    <source>
        <dbReference type="SAM" id="MobiDB-lite"/>
    </source>
</evidence>
<evidence type="ECO:0000256" key="3">
    <source>
        <dbReference type="SAM" id="SignalP"/>
    </source>
</evidence>